<evidence type="ECO:0000313" key="4">
    <source>
        <dbReference type="Proteomes" id="UP001328107"/>
    </source>
</evidence>
<evidence type="ECO:0000313" key="3">
    <source>
        <dbReference type="EMBL" id="GMR42366.1"/>
    </source>
</evidence>
<keyword evidence="4" id="KW-1185">Reference proteome</keyword>
<feature type="domain" description="Deltamethrin resistance protein prag01" evidence="2">
    <location>
        <begin position="42"/>
        <end position="87"/>
    </location>
</feature>
<keyword evidence="1" id="KW-0812">Transmembrane</keyword>
<organism evidence="3 4">
    <name type="scientific">Pristionchus mayeri</name>
    <dbReference type="NCBI Taxonomy" id="1317129"/>
    <lineage>
        <taxon>Eukaryota</taxon>
        <taxon>Metazoa</taxon>
        <taxon>Ecdysozoa</taxon>
        <taxon>Nematoda</taxon>
        <taxon>Chromadorea</taxon>
        <taxon>Rhabditida</taxon>
        <taxon>Rhabditina</taxon>
        <taxon>Diplogasteromorpha</taxon>
        <taxon>Diplogasteroidea</taxon>
        <taxon>Neodiplogasteridae</taxon>
        <taxon>Pristionchus</taxon>
    </lineage>
</organism>
<dbReference type="Pfam" id="PF16020">
    <property type="entry name" value="Deltameth_res"/>
    <property type="match status" value="1"/>
</dbReference>
<name>A0AAN5CGY8_9BILA</name>
<accession>A0AAN5CGY8</accession>
<feature type="non-terminal residue" evidence="3">
    <location>
        <position position="1"/>
    </location>
</feature>
<proteinExistence type="predicted"/>
<dbReference type="EMBL" id="BTRK01000003">
    <property type="protein sequence ID" value="GMR42366.1"/>
    <property type="molecule type" value="Genomic_DNA"/>
</dbReference>
<dbReference type="InterPro" id="IPR031973">
    <property type="entry name" value="Deltameth_res_prag01"/>
</dbReference>
<dbReference type="Proteomes" id="UP001328107">
    <property type="component" value="Unassembled WGS sequence"/>
</dbReference>
<evidence type="ECO:0000259" key="2">
    <source>
        <dbReference type="Pfam" id="PF16020"/>
    </source>
</evidence>
<reference evidence="4" key="1">
    <citation type="submission" date="2022-10" db="EMBL/GenBank/DDBJ databases">
        <title>Genome assembly of Pristionchus species.</title>
        <authorList>
            <person name="Yoshida K."/>
            <person name="Sommer R.J."/>
        </authorList>
    </citation>
    <scope>NUCLEOTIDE SEQUENCE [LARGE SCALE GENOMIC DNA]</scope>
    <source>
        <strain evidence="4">RS5460</strain>
    </source>
</reference>
<gene>
    <name evidence="3" type="ORF">PMAYCL1PPCAC_12561</name>
</gene>
<comment type="caution">
    <text evidence="3">The sequence shown here is derived from an EMBL/GenBank/DDBJ whole genome shotgun (WGS) entry which is preliminary data.</text>
</comment>
<evidence type="ECO:0000256" key="1">
    <source>
        <dbReference type="SAM" id="Phobius"/>
    </source>
</evidence>
<sequence>CCRMLGRALIQSARRVLLQQAKRQGHHDAPHNPGPPCTYDMLPIPSQSYQKVHAELQSKFNTYLAVSFTLLAASMASAVYSNLFIYEELQPPRSFRERK</sequence>
<keyword evidence="1" id="KW-0472">Membrane</keyword>
<dbReference type="AlphaFoldDB" id="A0AAN5CGY8"/>
<protein>
    <recommendedName>
        <fullName evidence="2">Deltamethrin resistance protein prag01 domain-containing protein</fullName>
    </recommendedName>
</protein>
<feature type="transmembrane region" description="Helical" evidence="1">
    <location>
        <begin position="63"/>
        <end position="86"/>
    </location>
</feature>
<keyword evidence="1" id="KW-1133">Transmembrane helix</keyword>